<accession>A0A147IZ73</accession>
<comment type="caution">
    <text evidence="1">The sequence shown here is derived from an EMBL/GenBank/DDBJ whole genome shotgun (WGS) entry which is preliminary data.</text>
</comment>
<gene>
    <name evidence="1" type="ORF">NS355_01705</name>
</gene>
<dbReference type="Pfam" id="PF19135">
    <property type="entry name" value="DUF5818"/>
    <property type="match status" value="1"/>
</dbReference>
<dbReference type="AlphaFoldDB" id="A0A147IZ73"/>
<name>A0A147IZ73_9SPHN</name>
<protein>
    <recommendedName>
        <fullName evidence="3">Cold-shock protein</fullName>
    </recommendedName>
</protein>
<organism evidence="1 2">
    <name type="scientific">Sphingomonas yabuuchiae</name>
    <dbReference type="NCBI Taxonomy" id="172044"/>
    <lineage>
        <taxon>Bacteria</taxon>
        <taxon>Pseudomonadati</taxon>
        <taxon>Pseudomonadota</taxon>
        <taxon>Alphaproteobacteria</taxon>
        <taxon>Sphingomonadales</taxon>
        <taxon>Sphingomonadaceae</taxon>
        <taxon>Sphingomonas</taxon>
    </lineage>
</organism>
<dbReference type="Proteomes" id="UP000073923">
    <property type="component" value="Unassembled WGS sequence"/>
</dbReference>
<sequence length="75" mass="8562">MPIGTKHQVVGRLSLGTAGWLLCADGGGTWRLDLNLRTWWLVRRWVGQRVVLSGIREGFDTLSVKRIERCDPWQS</sequence>
<dbReference type="EMBL" id="LDTF01000007">
    <property type="protein sequence ID" value="KTW01150.1"/>
    <property type="molecule type" value="Genomic_DNA"/>
</dbReference>
<reference evidence="1 2" key="1">
    <citation type="journal article" date="2016" name="Front. Microbiol.">
        <title>Genomic Resource of Rice Seed Associated Bacteria.</title>
        <authorList>
            <person name="Midha S."/>
            <person name="Bansal K."/>
            <person name="Sharma S."/>
            <person name="Kumar N."/>
            <person name="Patil P.P."/>
            <person name="Chaudhry V."/>
            <person name="Patil P.B."/>
        </authorList>
    </citation>
    <scope>NUCLEOTIDE SEQUENCE [LARGE SCALE GENOMIC DNA]</scope>
    <source>
        <strain evidence="1 2">NS355</strain>
    </source>
</reference>
<evidence type="ECO:0008006" key="3">
    <source>
        <dbReference type="Google" id="ProtNLM"/>
    </source>
</evidence>
<dbReference type="InterPro" id="IPR043856">
    <property type="entry name" value="DUF5818"/>
</dbReference>
<evidence type="ECO:0000313" key="2">
    <source>
        <dbReference type="Proteomes" id="UP000073923"/>
    </source>
</evidence>
<dbReference type="PATRIC" id="fig|172044.3.peg.2597"/>
<proteinExistence type="predicted"/>
<evidence type="ECO:0000313" key="1">
    <source>
        <dbReference type="EMBL" id="KTW01150.1"/>
    </source>
</evidence>